<dbReference type="AlphaFoldDB" id="A0A5K7WTP1"/>
<organism evidence="1 2">
    <name type="scientific">Sporolactobacillus terrae</name>
    <dbReference type="NCBI Taxonomy" id="269673"/>
    <lineage>
        <taxon>Bacteria</taxon>
        <taxon>Bacillati</taxon>
        <taxon>Bacillota</taxon>
        <taxon>Bacilli</taxon>
        <taxon>Bacillales</taxon>
        <taxon>Sporolactobacillaceae</taxon>
        <taxon>Sporolactobacillus</taxon>
    </lineage>
</organism>
<evidence type="ECO:0008006" key="3">
    <source>
        <dbReference type="Google" id="ProtNLM"/>
    </source>
</evidence>
<protein>
    <recommendedName>
        <fullName evidence="3">NlpC/P60 domain-containing protein</fullName>
    </recommendedName>
</protein>
<dbReference type="Proteomes" id="UP000326951">
    <property type="component" value="Chromosome"/>
</dbReference>
<evidence type="ECO:0000313" key="1">
    <source>
        <dbReference type="EMBL" id="BBN97672.1"/>
    </source>
</evidence>
<sequence length="83" mass="9505">MAAKMIRWLLFSVYAHVNGHLVREAAQPKAGDIVFYSRYHATLVVGTHADGTYDEVGAKLNLIFVSKHVYKKWKDRDVARMLE</sequence>
<gene>
    <name evidence="1" type="ORF">St703_03770</name>
</gene>
<dbReference type="EMBL" id="AP021853">
    <property type="protein sequence ID" value="BBN97672.1"/>
    <property type="molecule type" value="Genomic_DNA"/>
</dbReference>
<proteinExistence type="predicted"/>
<name>A0A5K7WTP1_9BACL</name>
<dbReference type="RefSeq" id="WP_152080131.1">
    <property type="nucleotide sequence ID" value="NZ_AP021853.1"/>
</dbReference>
<evidence type="ECO:0000313" key="2">
    <source>
        <dbReference type="Proteomes" id="UP000326951"/>
    </source>
</evidence>
<accession>A0A5K7WTP1</accession>
<reference evidence="1 2" key="1">
    <citation type="submission" date="2019-09" db="EMBL/GenBank/DDBJ databases">
        <title>Complete genome sequence of Sporolactobacillus terrae 70-3.</title>
        <authorList>
            <person name="Tanaka N."/>
            <person name="Shiwa Y."/>
            <person name="Fujita N."/>
            <person name="Tanasupawat S."/>
        </authorList>
    </citation>
    <scope>NUCLEOTIDE SEQUENCE [LARGE SCALE GENOMIC DNA]</scope>
    <source>
        <strain evidence="1 2">70-3</strain>
    </source>
</reference>